<feature type="domain" description="SsuA/THI5-like" evidence="4">
    <location>
        <begin position="48"/>
        <end position="257"/>
    </location>
</feature>
<dbReference type="Pfam" id="PF09084">
    <property type="entry name" value="NMT1"/>
    <property type="match status" value="1"/>
</dbReference>
<comment type="subcellular location">
    <subcellularLocation>
        <location evidence="1">Periplasm</location>
    </subcellularLocation>
</comment>
<dbReference type="OrthoDB" id="6212007at2"/>
<dbReference type="GO" id="GO:0042918">
    <property type="term" value="P:alkanesulfonate transmembrane transport"/>
    <property type="evidence" value="ECO:0007669"/>
    <property type="project" value="TreeGrafter"/>
</dbReference>
<reference evidence="5 6" key="1">
    <citation type="submission" date="2016-10" db="EMBL/GenBank/DDBJ databases">
        <authorList>
            <person name="de Groot N.N."/>
        </authorList>
    </citation>
    <scope>NUCLEOTIDE SEQUENCE [LARGE SCALE GENOMIC DNA]</scope>
    <source>
        <strain evidence="5 6">CGMCC 1.10228</strain>
    </source>
</reference>
<dbReference type="EMBL" id="FNDD01000008">
    <property type="protein sequence ID" value="SDH11216.1"/>
    <property type="molecule type" value="Genomic_DNA"/>
</dbReference>
<evidence type="ECO:0000256" key="1">
    <source>
        <dbReference type="ARBA" id="ARBA00004418"/>
    </source>
</evidence>
<evidence type="ECO:0000313" key="5">
    <source>
        <dbReference type="EMBL" id="SDH11216.1"/>
    </source>
</evidence>
<gene>
    <name evidence="5" type="ORF">SAMN04488136_108128</name>
</gene>
<organism evidence="5 6">
    <name type="scientific">Vibrio xiamenensis</name>
    <dbReference type="NCBI Taxonomy" id="861298"/>
    <lineage>
        <taxon>Bacteria</taxon>
        <taxon>Pseudomonadati</taxon>
        <taxon>Pseudomonadota</taxon>
        <taxon>Gammaproteobacteria</taxon>
        <taxon>Vibrionales</taxon>
        <taxon>Vibrionaceae</taxon>
        <taxon>Vibrio</taxon>
    </lineage>
</organism>
<dbReference type="PANTHER" id="PTHR30024">
    <property type="entry name" value="ALIPHATIC SULFONATES-BINDING PROTEIN-RELATED"/>
    <property type="match status" value="1"/>
</dbReference>
<dbReference type="InterPro" id="IPR015168">
    <property type="entry name" value="SsuA/THI5"/>
</dbReference>
<keyword evidence="6" id="KW-1185">Reference proteome</keyword>
<evidence type="ECO:0000256" key="2">
    <source>
        <dbReference type="ARBA" id="ARBA00010742"/>
    </source>
</evidence>
<dbReference type="PANTHER" id="PTHR30024:SF47">
    <property type="entry name" value="TAURINE-BINDING PERIPLASMIC PROTEIN"/>
    <property type="match status" value="1"/>
</dbReference>
<comment type="similarity">
    <text evidence="2">Belongs to the bacterial solute-binding protein SsuA/TauA family.</text>
</comment>
<proteinExistence type="inferred from homology"/>
<dbReference type="Proteomes" id="UP000198854">
    <property type="component" value="Unassembled WGS sequence"/>
</dbReference>
<dbReference type="STRING" id="861298.SAMN04488136_108128"/>
<dbReference type="SUPFAM" id="SSF53850">
    <property type="entry name" value="Periplasmic binding protein-like II"/>
    <property type="match status" value="1"/>
</dbReference>
<keyword evidence="3" id="KW-0732">Signal</keyword>
<accession>A0A1G7ZRQ9</accession>
<evidence type="ECO:0000313" key="6">
    <source>
        <dbReference type="Proteomes" id="UP000198854"/>
    </source>
</evidence>
<sequence>MVDKRKLTLLFIAALCVFALAVLFKSIRTTPAIIGHPVTIAVSQTPLSAPFLVAWEKRMFSLRGVDVTLNNCMGGVACAQMLFDGKADFATASESVVMFESFHHPDIRLIASFVESDNDLKLLALSTQNIDGLKDLKGKRVGVVEASASEFYLDSLLIANNMAHLDYIKVYMPPQQLVEALFSYQVDAISVWEPFGYKTTISSAADIHNLGLQGIYQLTFNLISRAHIANQREQESEQILLALNDAIAWIKQNPDDAQALVAQYLNVPSSQLKWSWNDYLFRLSLGNALLSNLQLQARWASEKGLVAGQMPDYRVIFSPTPLEQALNTRVQIR</sequence>
<dbReference type="RefSeq" id="WP_093272401.1">
    <property type="nucleotide sequence ID" value="NZ_FNDD01000008.1"/>
</dbReference>
<dbReference type="AlphaFoldDB" id="A0A1G7ZRQ9"/>
<evidence type="ECO:0000256" key="3">
    <source>
        <dbReference type="ARBA" id="ARBA00022729"/>
    </source>
</evidence>
<dbReference type="GO" id="GO:0042597">
    <property type="term" value="C:periplasmic space"/>
    <property type="evidence" value="ECO:0007669"/>
    <property type="project" value="UniProtKB-SubCell"/>
</dbReference>
<protein>
    <submittedName>
        <fullName evidence="5">ABC-type nitrate/sulfonate/bicarbonate transport system, substrate-binding protein</fullName>
    </submittedName>
</protein>
<name>A0A1G7ZRQ9_9VIBR</name>
<dbReference type="Gene3D" id="3.40.190.10">
    <property type="entry name" value="Periplasmic binding protein-like II"/>
    <property type="match status" value="3"/>
</dbReference>
<evidence type="ECO:0000259" key="4">
    <source>
        <dbReference type="Pfam" id="PF09084"/>
    </source>
</evidence>